<gene>
    <name evidence="2" type="primary">LOC113497838</name>
</gene>
<evidence type="ECO:0000313" key="2">
    <source>
        <dbReference type="RefSeq" id="XP_026733430.1"/>
    </source>
</evidence>
<evidence type="ECO:0000313" key="1">
    <source>
        <dbReference type="Proteomes" id="UP000322000"/>
    </source>
</evidence>
<keyword evidence="1" id="KW-1185">Reference proteome</keyword>
<dbReference type="AlphaFoldDB" id="A0A7E5VYM9"/>
<reference evidence="2" key="1">
    <citation type="submission" date="2025-08" db="UniProtKB">
        <authorList>
            <consortium name="RefSeq"/>
        </authorList>
    </citation>
    <scope>IDENTIFICATION</scope>
</reference>
<dbReference type="KEGG" id="tnl:113497838"/>
<organism evidence="1 2">
    <name type="scientific">Trichoplusia ni</name>
    <name type="common">Cabbage looper</name>
    <dbReference type="NCBI Taxonomy" id="7111"/>
    <lineage>
        <taxon>Eukaryota</taxon>
        <taxon>Metazoa</taxon>
        <taxon>Ecdysozoa</taxon>
        <taxon>Arthropoda</taxon>
        <taxon>Hexapoda</taxon>
        <taxon>Insecta</taxon>
        <taxon>Pterygota</taxon>
        <taxon>Neoptera</taxon>
        <taxon>Endopterygota</taxon>
        <taxon>Lepidoptera</taxon>
        <taxon>Glossata</taxon>
        <taxon>Ditrysia</taxon>
        <taxon>Noctuoidea</taxon>
        <taxon>Noctuidae</taxon>
        <taxon>Plusiinae</taxon>
        <taxon>Trichoplusia</taxon>
    </lineage>
</organism>
<proteinExistence type="predicted"/>
<protein>
    <submittedName>
        <fullName evidence="2">Uncharacterized protein LOC113497838</fullName>
    </submittedName>
</protein>
<accession>A0A7E5VYM9</accession>
<dbReference type="Proteomes" id="UP000322000">
    <property type="component" value="Chromosome 1"/>
</dbReference>
<dbReference type="OrthoDB" id="6932723at2759"/>
<dbReference type="GeneID" id="113497838"/>
<dbReference type="InParanoid" id="A0A7E5VYM9"/>
<name>A0A7E5VYM9_TRINI</name>
<dbReference type="RefSeq" id="XP_026733430.1">
    <property type="nucleotide sequence ID" value="XM_026877629.1"/>
</dbReference>
<sequence length="248" mass="29230">MDVFHFFIYFFYFTKETNSNPLGRVGTTSVIRPSNQPPALRGPQHYKWVDSYYIRDYEYPLLTAKPTVGLPHHIPMGAQIFFGQILPRYWKWIKGDREKFPTTLPPMGHLTNSRVDRAFITATTTRTTTRRTTRRTTRTTDTEYVPAERSVRTSKQTVFRRQAFEKLSTKNTVLVKQEFRKPRPQTVSVKTVPLRTTPKKPPLQRFTPQKVTSEELLLLTPVYQTIKTRRQKTQKVYGFREYTDYVLL</sequence>